<proteinExistence type="predicted"/>
<dbReference type="InterPro" id="IPR006158">
    <property type="entry name" value="Cobalamin-bd"/>
</dbReference>
<dbReference type="PROSITE" id="PS51332">
    <property type="entry name" value="B12_BINDING"/>
    <property type="match status" value="1"/>
</dbReference>
<dbReference type="GO" id="GO:0006355">
    <property type="term" value="P:regulation of DNA-templated transcription"/>
    <property type="evidence" value="ECO:0007669"/>
    <property type="project" value="InterPro"/>
</dbReference>
<dbReference type="Gene3D" id="1.10.1660.10">
    <property type="match status" value="1"/>
</dbReference>
<organism evidence="4 5">
    <name type="scientific">Duganella rivi</name>
    <dbReference type="NCBI Taxonomy" id="2666083"/>
    <lineage>
        <taxon>Bacteria</taxon>
        <taxon>Pseudomonadati</taxon>
        <taxon>Pseudomonadota</taxon>
        <taxon>Betaproteobacteria</taxon>
        <taxon>Burkholderiales</taxon>
        <taxon>Oxalobacteraceae</taxon>
        <taxon>Telluria group</taxon>
        <taxon>Duganella</taxon>
    </lineage>
</organism>
<feature type="domain" description="B12-binding" evidence="3">
    <location>
        <begin position="188"/>
        <end position="313"/>
    </location>
</feature>
<dbReference type="RefSeq" id="WP_161012459.1">
    <property type="nucleotide sequence ID" value="NZ_WWCK01000001.1"/>
</dbReference>
<dbReference type="InterPro" id="IPR036724">
    <property type="entry name" value="Cobalamin-bd_sf"/>
</dbReference>
<dbReference type="SUPFAM" id="SSF52242">
    <property type="entry name" value="Cobalamin (vitamin B12)-binding domain"/>
    <property type="match status" value="1"/>
</dbReference>
<feature type="region of interest" description="Disordered" evidence="1">
    <location>
        <begin position="1"/>
        <end position="20"/>
    </location>
</feature>
<dbReference type="PROSITE" id="PS50937">
    <property type="entry name" value="HTH_MERR_2"/>
    <property type="match status" value="1"/>
</dbReference>
<dbReference type="Gene3D" id="1.10.1240.10">
    <property type="entry name" value="Methionine synthase domain"/>
    <property type="match status" value="1"/>
</dbReference>
<dbReference type="InterPro" id="IPR000551">
    <property type="entry name" value="MerR-type_HTH_dom"/>
</dbReference>
<sequence>MTNTVPSQPVPSTISDVERDTGVAKETLRVWERRYDFPQPLRDPNGERVYPLEQVHKLRLVKRLIDLGFRPGKVIKFSAEELQALTGKATGLGNGPVTPAPELLSYLELCKSHQMEAMRRKLSQALLMMGLKSFVIELVAPLTTLIGEAWASGQLATFEEHLYTESLTVVMRSAIFAMPQANASNLGTPRILLTTLPQERHGLGLLMAEAMCVAEGAQCISLGVQTPLLDIVEAARVQRVDIIALSFSVAMNPRQALDGLAELHTRLGGCAELWAGGSNAALKRRKPAYVGVFELADLAGAIAEWRARHTSLSAG</sequence>
<reference evidence="4 5" key="1">
    <citation type="submission" date="2019-12" db="EMBL/GenBank/DDBJ databases">
        <title>Novel species isolated from a subtropical stream in China.</title>
        <authorList>
            <person name="Lu H."/>
        </authorList>
    </citation>
    <scope>NUCLEOTIDE SEQUENCE [LARGE SCALE GENOMIC DNA]</scope>
    <source>
        <strain evidence="4 5">FT55W</strain>
    </source>
</reference>
<dbReference type="GO" id="GO:0031419">
    <property type="term" value="F:cobalamin binding"/>
    <property type="evidence" value="ECO:0007669"/>
    <property type="project" value="InterPro"/>
</dbReference>
<evidence type="ECO:0000259" key="2">
    <source>
        <dbReference type="PROSITE" id="PS50937"/>
    </source>
</evidence>
<dbReference type="CDD" id="cd01104">
    <property type="entry name" value="HTH_MlrA-CarA"/>
    <property type="match status" value="1"/>
</dbReference>
<evidence type="ECO:0000313" key="5">
    <source>
        <dbReference type="Proteomes" id="UP000450012"/>
    </source>
</evidence>
<dbReference type="AlphaFoldDB" id="A0A7X4KB35"/>
<evidence type="ECO:0000259" key="3">
    <source>
        <dbReference type="PROSITE" id="PS51332"/>
    </source>
</evidence>
<dbReference type="EMBL" id="WWCK01000001">
    <property type="protein sequence ID" value="MYM65888.1"/>
    <property type="molecule type" value="Genomic_DNA"/>
</dbReference>
<dbReference type="Proteomes" id="UP000450012">
    <property type="component" value="Unassembled WGS sequence"/>
</dbReference>
<name>A0A7X4KB35_9BURK</name>
<dbReference type="SUPFAM" id="SSF46955">
    <property type="entry name" value="Putative DNA-binding domain"/>
    <property type="match status" value="1"/>
</dbReference>
<dbReference type="Gene3D" id="3.40.50.280">
    <property type="entry name" value="Cobalamin-binding domain"/>
    <property type="match status" value="1"/>
</dbReference>
<feature type="compositionally biased region" description="Polar residues" evidence="1">
    <location>
        <begin position="1"/>
        <end position="15"/>
    </location>
</feature>
<dbReference type="Pfam" id="PF13411">
    <property type="entry name" value="MerR_1"/>
    <property type="match status" value="1"/>
</dbReference>
<dbReference type="InterPro" id="IPR009061">
    <property type="entry name" value="DNA-bd_dom_put_sf"/>
</dbReference>
<evidence type="ECO:0000256" key="1">
    <source>
        <dbReference type="SAM" id="MobiDB-lite"/>
    </source>
</evidence>
<keyword evidence="5" id="KW-1185">Reference proteome</keyword>
<dbReference type="InterPro" id="IPR036594">
    <property type="entry name" value="Meth_synthase_dom"/>
</dbReference>
<dbReference type="GO" id="GO:0046872">
    <property type="term" value="F:metal ion binding"/>
    <property type="evidence" value="ECO:0007669"/>
    <property type="project" value="InterPro"/>
</dbReference>
<gene>
    <name evidence="4" type="ORF">GTP45_03435</name>
</gene>
<accession>A0A7X4KB35</accession>
<dbReference type="GO" id="GO:0003677">
    <property type="term" value="F:DNA binding"/>
    <property type="evidence" value="ECO:0007669"/>
    <property type="project" value="InterPro"/>
</dbReference>
<dbReference type="SMART" id="SM00422">
    <property type="entry name" value="HTH_MERR"/>
    <property type="match status" value="1"/>
</dbReference>
<protein>
    <submittedName>
        <fullName evidence="4">MerR family transcriptional regulator</fullName>
    </submittedName>
</protein>
<comment type="caution">
    <text evidence="4">The sequence shown here is derived from an EMBL/GenBank/DDBJ whole genome shotgun (WGS) entry which is preliminary data.</text>
</comment>
<evidence type="ECO:0000313" key="4">
    <source>
        <dbReference type="EMBL" id="MYM65888.1"/>
    </source>
</evidence>
<feature type="domain" description="HTH merR-type" evidence="2">
    <location>
        <begin position="13"/>
        <end position="69"/>
    </location>
</feature>